<comment type="caution">
    <text evidence="4">The sequence shown here is derived from an EMBL/GenBank/DDBJ whole genome shotgun (WGS) entry which is preliminary data.</text>
</comment>
<organism evidence="4 5">
    <name type="scientific">Exocentrus adspersus</name>
    <dbReference type="NCBI Taxonomy" id="1586481"/>
    <lineage>
        <taxon>Eukaryota</taxon>
        <taxon>Metazoa</taxon>
        <taxon>Ecdysozoa</taxon>
        <taxon>Arthropoda</taxon>
        <taxon>Hexapoda</taxon>
        <taxon>Insecta</taxon>
        <taxon>Pterygota</taxon>
        <taxon>Neoptera</taxon>
        <taxon>Endopterygota</taxon>
        <taxon>Coleoptera</taxon>
        <taxon>Polyphaga</taxon>
        <taxon>Cucujiformia</taxon>
        <taxon>Chrysomeloidea</taxon>
        <taxon>Cerambycidae</taxon>
        <taxon>Lamiinae</taxon>
        <taxon>Acanthocinini</taxon>
        <taxon>Exocentrus</taxon>
    </lineage>
</organism>
<dbReference type="Proteomes" id="UP001159042">
    <property type="component" value="Unassembled WGS sequence"/>
</dbReference>
<dbReference type="Pfam" id="PF00561">
    <property type="entry name" value="Abhydrolase_1"/>
    <property type="match status" value="1"/>
</dbReference>
<sequence>MNPHSAYCIALVYGVLSLEYKWVELDKMGVRNNGISQRKLVTTKLIVDEIALKDVPAMLQLVKYHTRSRNKMIYIGHSLGTTAALMYASEYPDAAANTVGLFVLLTPAYKLTNMRSPYRFLFPLLYPVLDISNALNLVQLVSRGSTRNVTRPLCLSSAPLMLACLNVMNLFLGPFTQISPETIPVYFNQVPGGTSLKTISYLTEATRGQFRKYNYGVGETDLCMGAIHHPNMI</sequence>
<protein>
    <recommendedName>
        <fullName evidence="3">AB hydrolase-1 domain-containing protein</fullName>
    </recommendedName>
</protein>
<evidence type="ECO:0000256" key="2">
    <source>
        <dbReference type="ARBA" id="ARBA00023098"/>
    </source>
</evidence>
<feature type="domain" description="AB hydrolase-1" evidence="3">
    <location>
        <begin position="30"/>
        <end position="126"/>
    </location>
</feature>
<dbReference type="SUPFAM" id="SSF53474">
    <property type="entry name" value="alpha/beta-Hydrolases"/>
    <property type="match status" value="1"/>
</dbReference>
<keyword evidence="5" id="KW-1185">Reference proteome</keyword>
<evidence type="ECO:0000313" key="4">
    <source>
        <dbReference type="EMBL" id="KAJ8915895.1"/>
    </source>
</evidence>
<dbReference type="Gene3D" id="3.40.50.1820">
    <property type="entry name" value="alpha/beta hydrolase"/>
    <property type="match status" value="1"/>
</dbReference>
<name>A0AAV8VPG0_9CUCU</name>
<dbReference type="AlphaFoldDB" id="A0AAV8VPG0"/>
<evidence type="ECO:0000256" key="1">
    <source>
        <dbReference type="ARBA" id="ARBA00022963"/>
    </source>
</evidence>
<keyword evidence="2" id="KW-0443">Lipid metabolism</keyword>
<dbReference type="PANTHER" id="PTHR11005">
    <property type="entry name" value="LYSOSOMAL ACID LIPASE-RELATED"/>
    <property type="match status" value="1"/>
</dbReference>
<dbReference type="InterPro" id="IPR000073">
    <property type="entry name" value="AB_hydrolase_1"/>
</dbReference>
<reference evidence="4 5" key="1">
    <citation type="journal article" date="2023" name="Insect Mol. Biol.">
        <title>Genome sequencing provides insights into the evolution of gene families encoding plant cell wall-degrading enzymes in longhorned beetles.</title>
        <authorList>
            <person name="Shin N.R."/>
            <person name="Okamura Y."/>
            <person name="Kirsch R."/>
            <person name="Pauchet Y."/>
        </authorList>
    </citation>
    <scope>NUCLEOTIDE SEQUENCE [LARGE SCALE GENOMIC DNA]</scope>
    <source>
        <strain evidence="4">EAD_L_NR</strain>
    </source>
</reference>
<proteinExistence type="predicted"/>
<evidence type="ECO:0000259" key="3">
    <source>
        <dbReference type="Pfam" id="PF00561"/>
    </source>
</evidence>
<dbReference type="GO" id="GO:0016042">
    <property type="term" value="P:lipid catabolic process"/>
    <property type="evidence" value="ECO:0007669"/>
    <property type="project" value="UniProtKB-KW"/>
</dbReference>
<dbReference type="InterPro" id="IPR029058">
    <property type="entry name" value="AB_hydrolase_fold"/>
</dbReference>
<keyword evidence="1" id="KW-0442">Lipid degradation</keyword>
<evidence type="ECO:0000313" key="5">
    <source>
        <dbReference type="Proteomes" id="UP001159042"/>
    </source>
</evidence>
<gene>
    <name evidence="4" type="ORF">NQ315_015508</name>
</gene>
<dbReference type="EMBL" id="JANEYG010000048">
    <property type="protein sequence ID" value="KAJ8915895.1"/>
    <property type="molecule type" value="Genomic_DNA"/>
</dbReference>
<accession>A0AAV8VPG0</accession>